<sequence>MTAVVHCLRTWRHYLLGSKFVVRTDNIATSYFQTQKKLSPKQARWQDFLAEFDFMMEYKPGKTNAVADALSRRVELAAISRLESPLLGWIKEGLQHGAKVRILLELTREGKSRQFWCEDDLVYTKGRRVYVPLYDNLRREILRECHDSKWAGHSGIHRTLALVEERYYWPQLRDDVETFVKTCLVCQQDKIEQKSPVGLLEPLPIPERPWESVSMDFIVNLPKSEGCQTLMVVVDRFSKYATFIPAKKDCPAKEAARLFMKHVVKYWVVLTTIVSDHDPRFTGRFWTELFKLLGTSLNFSTSLHP</sequence>
<dbReference type="Pfam" id="PF17921">
    <property type="entry name" value="Integrase_H2C2"/>
    <property type="match status" value="1"/>
</dbReference>
<proteinExistence type="predicted"/>
<dbReference type="InterPro" id="IPR041373">
    <property type="entry name" value="RT_RNaseH"/>
</dbReference>
<feature type="domain" description="Integrase catalytic" evidence="7">
    <location>
        <begin position="205"/>
        <end position="305"/>
    </location>
</feature>
<dbReference type="InterPro" id="IPR041588">
    <property type="entry name" value="Integrase_H2C2"/>
</dbReference>
<name>A0A218WT37_PUNGR</name>
<evidence type="ECO:0000256" key="2">
    <source>
        <dbReference type="ARBA" id="ARBA00022695"/>
    </source>
</evidence>
<dbReference type="SUPFAM" id="SSF56672">
    <property type="entry name" value="DNA/RNA polymerases"/>
    <property type="match status" value="1"/>
</dbReference>
<keyword evidence="2" id="KW-0548">Nucleotidyltransferase</keyword>
<dbReference type="GO" id="GO:0016787">
    <property type="term" value="F:hydrolase activity"/>
    <property type="evidence" value="ECO:0007669"/>
    <property type="project" value="UniProtKB-KW"/>
</dbReference>
<dbReference type="Gene3D" id="1.10.340.70">
    <property type="match status" value="1"/>
</dbReference>
<dbReference type="GO" id="GO:0003676">
    <property type="term" value="F:nucleic acid binding"/>
    <property type="evidence" value="ECO:0007669"/>
    <property type="project" value="InterPro"/>
</dbReference>
<dbReference type="InterPro" id="IPR036397">
    <property type="entry name" value="RNaseH_sf"/>
</dbReference>
<evidence type="ECO:0000256" key="3">
    <source>
        <dbReference type="ARBA" id="ARBA00022722"/>
    </source>
</evidence>
<keyword evidence="6" id="KW-0695">RNA-directed DNA polymerase</keyword>
<evidence type="ECO:0000313" key="8">
    <source>
        <dbReference type="EMBL" id="OWM75776.1"/>
    </source>
</evidence>
<protein>
    <recommendedName>
        <fullName evidence="7">Integrase catalytic domain-containing protein</fullName>
    </recommendedName>
</protein>
<dbReference type="Proteomes" id="UP000197138">
    <property type="component" value="Unassembled WGS sequence"/>
</dbReference>
<dbReference type="PROSITE" id="PS50994">
    <property type="entry name" value="INTEGRASE"/>
    <property type="match status" value="1"/>
</dbReference>
<keyword evidence="5" id="KW-0378">Hydrolase</keyword>
<evidence type="ECO:0000256" key="6">
    <source>
        <dbReference type="ARBA" id="ARBA00022918"/>
    </source>
</evidence>
<dbReference type="InterPro" id="IPR043502">
    <property type="entry name" value="DNA/RNA_pol_sf"/>
</dbReference>
<dbReference type="AlphaFoldDB" id="A0A218WT37"/>
<dbReference type="SUPFAM" id="SSF53098">
    <property type="entry name" value="Ribonuclease H-like"/>
    <property type="match status" value="1"/>
</dbReference>
<keyword evidence="1" id="KW-0808">Transferase</keyword>
<dbReference type="Gene3D" id="3.30.420.10">
    <property type="entry name" value="Ribonuclease H-like superfamily/Ribonuclease H"/>
    <property type="match status" value="1"/>
</dbReference>
<keyword evidence="4" id="KW-0255">Endonuclease</keyword>
<dbReference type="FunFam" id="1.10.340.70:FF:000001">
    <property type="entry name" value="Retrovirus-related Pol polyprotein from transposon gypsy-like Protein"/>
    <property type="match status" value="1"/>
</dbReference>
<evidence type="ECO:0000259" key="7">
    <source>
        <dbReference type="PROSITE" id="PS50994"/>
    </source>
</evidence>
<dbReference type="Pfam" id="PF17917">
    <property type="entry name" value="RT_RNaseH"/>
    <property type="match status" value="1"/>
</dbReference>
<dbReference type="EMBL" id="MTKT01003224">
    <property type="protein sequence ID" value="OWM75776.1"/>
    <property type="molecule type" value="Genomic_DNA"/>
</dbReference>
<comment type="caution">
    <text evidence="8">The sequence shown here is derived from an EMBL/GenBank/DDBJ whole genome shotgun (WGS) entry which is preliminary data.</text>
</comment>
<evidence type="ECO:0000256" key="1">
    <source>
        <dbReference type="ARBA" id="ARBA00022679"/>
    </source>
</evidence>
<dbReference type="CDD" id="cd09274">
    <property type="entry name" value="RNase_HI_RT_Ty3"/>
    <property type="match status" value="1"/>
</dbReference>
<dbReference type="PANTHER" id="PTHR35046">
    <property type="entry name" value="ZINC KNUCKLE (CCHC-TYPE) FAMILY PROTEIN"/>
    <property type="match status" value="1"/>
</dbReference>
<dbReference type="PANTHER" id="PTHR35046:SF26">
    <property type="entry name" value="RNA-DIRECTED DNA POLYMERASE"/>
    <property type="match status" value="1"/>
</dbReference>
<dbReference type="InterPro" id="IPR012337">
    <property type="entry name" value="RNaseH-like_sf"/>
</dbReference>
<evidence type="ECO:0000256" key="5">
    <source>
        <dbReference type="ARBA" id="ARBA00022801"/>
    </source>
</evidence>
<dbReference type="InterPro" id="IPR001584">
    <property type="entry name" value="Integrase_cat-core"/>
</dbReference>
<evidence type="ECO:0000313" key="9">
    <source>
        <dbReference type="Proteomes" id="UP000197138"/>
    </source>
</evidence>
<accession>A0A218WT37</accession>
<evidence type="ECO:0000256" key="4">
    <source>
        <dbReference type="ARBA" id="ARBA00022759"/>
    </source>
</evidence>
<dbReference type="GO" id="GO:0003964">
    <property type="term" value="F:RNA-directed DNA polymerase activity"/>
    <property type="evidence" value="ECO:0007669"/>
    <property type="project" value="UniProtKB-KW"/>
</dbReference>
<dbReference type="GO" id="GO:0004519">
    <property type="term" value="F:endonuclease activity"/>
    <property type="evidence" value="ECO:0007669"/>
    <property type="project" value="UniProtKB-KW"/>
</dbReference>
<gene>
    <name evidence="8" type="ORF">CDL15_Pgr009420</name>
</gene>
<organism evidence="8 9">
    <name type="scientific">Punica granatum</name>
    <name type="common">Pomegranate</name>
    <dbReference type="NCBI Taxonomy" id="22663"/>
    <lineage>
        <taxon>Eukaryota</taxon>
        <taxon>Viridiplantae</taxon>
        <taxon>Streptophyta</taxon>
        <taxon>Embryophyta</taxon>
        <taxon>Tracheophyta</taxon>
        <taxon>Spermatophyta</taxon>
        <taxon>Magnoliopsida</taxon>
        <taxon>eudicotyledons</taxon>
        <taxon>Gunneridae</taxon>
        <taxon>Pentapetalae</taxon>
        <taxon>rosids</taxon>
        <taxon>malvids</taxon>
        <taxon>Myrtales</taxon>
        <taxon>Lythraceae</taxon>
        <taxon>Punica</taxon>
    </lineage>
</organism>
<dbReference type="GO" id="GO:0015074">
    <property type="term" value="P:DNA integration"/>
    <property type="evidence" value="ECO:0007669"/>
    <property type="project" value="InterPro"/>
</dbReference>
<keyword evidence="3" id="KW-0540">Nuclease</keyword>
<reference evidence="9" key="1">
    <citation type="journal article" date="2017" name="Plant J.">
        <title>The pomegranate (Punica granatum L.) genome and the genomics of punicalagin biosynthesis.</title>
        <authorList>
            <person name="Qin G."/>
            <person name="Xu C."/>
            <person name="Ming R."/>
            <person name="Tang H."/>
            <person name="Guyot R."/>
            <person name="Kramer E.M."/>
            <person name="Hu Y."/>
            <person name="Yi X."/>
            <person name="Qi Y."/>
            <person name="Xu X."/>
            <person name="Gao Z."/>
            <person name="Pan H."/>
            <person name="Jian J."/>
            <person name="Tian Y."/>
            <person name="Yue Z."/>
            <person name="Xu Y."/>
        </authorList>
    </citation>
    <scope>NUCLEOTIDE SEQUENCE [LARGE SCALE GENOMIC DNA]</scope>
    <source>
        <strain evidence="9">cv. Dabenzi</strain>
    </source>
</reference>